<reference evidence="1" key="1">
    <citation type="submission" date="2021-05" db="EMBL/GenBank/DDBJ databases">
        <authorList>
            <person name="Scholz U."/>
            <person name="Mascher M."/>
            <person name="Fiebig A."/>
        </authorList>
    </citation>
    <scope>NUCLEOTIDE SEQUENCE [LARGE SCALE GENOMIC DNA]</scope>
</reference>
<sequence>MALNGQSTDQALLDAEQELWTTSFSYIKSMALKSALDLRLADAIDHYGGAATLSQIVARVTLHPSKIPCLRRLMRVLTLSSVFTVQQAAGAGDPLYALTPVSRLLVGSRSSASLMACVLNPVLVTPFLQIGAWLQHALPSPCIFEHTHGEGIWKMAGKDAAVDSLINNALASDSHFIVDIAVKEAGDVFRGLSSLVDIGGGLGEAAQVISEAFPHVECSVLDLEHVVSNAPAGTNVKYVAGNMFESVPPANAAFLKSVLHDWDDEKCVKILESCRKAIPPREVGGKVIIIDIVVGAGLGDNKHKEVHALFDMYIMLINGIERDEQEWSKIFLEAGFSDYKITPVLGFRSIIEVYP</sequence>
<proteinExistence type="predicted"/>
<evidence type="ECO:0000313" key="2">
    <source>
        <dbReference type="Proteomes" id="UP001732700"/>
    </source>
</evidence>
<dbReference type="Proteomes" id="UP001732700">
    <property type="component" value="Chromosome 1A"/>
</dbReference>
<reference evidence="1" key="2">
    <citation type="submission" date="2025-09" db="UniProtKB">
        <authorList>
            <consortium name="EnsemblPlants"/>
        </authorList>
    </citation>
    <scope>IDENTIFICATION</scope>
</reference>
<protein>
    <submittedName>
        <fullName evidence="1">Uncharacterized protein</fullName>
    </submittedName>
</protein>
<dbReference type="EnsemblPlants" id="AVESA.00010b.r2.1AG0010090.1">
    <property type="protein sequence ID" value="AVESA.00010b.r2.1AG0010090.1.CDS"/>
    <property type="gene ID" value="AVESA.00010b.r2.1AG0010090"/>
</dbReference>
<organism evidence="1 2">
    <name type="scientific">Avena sativa</name>
    <name type="common">Oat</name>
    <dbReference type="NCBI Taxonomy" id="4498"/>
    <lineage>
        <taxon>Eukaryota</taxon>
        <taxon>Viridiplantae</taxon>
        <taxon>Streptophyta</taxon>
        <taxon>Embryophyta</taxon>
        <taxon>Tracheophyta</taxon>
        <taxon>Spermatophyta</taxon>
        <taxon>Magnoliopsida</taxon>
        <taxon>Liliopsida</taxon>
        <taxon>Poales</taxon>
        <taxon>Poaceae</taxon>
        <taxon>BOP clade</taxon>
        <taxon>Pooideae</taxon>
        <taxon>Poodae</taxon>
        <taxon>Poeae</taxon>
        <taxon>Poeae Chloroplast Group 1 (Aveneae type)</taxon>
        <taxon>Aveninae</taxon>
        <taxon>Avena</taxon>
    </lineage>
</organism>
<name>A0ACD5T8I9_AVESA</name>
<evidence type="ECO:0000313" key="1">
    <source>
        <dbReference type="EnsemblPlants" id="AVESA.00010b.r2.1AG0010090.1.CDS"/>
    </source>
</evidence>
<keyword evidence="2" id="KW-1185">Reference proteome</keyword>
<accession>A0ACD5T8I9</accession>